<dbReference type="Pfam" id="PF01613">
    <property type="entry name" value="Flavin_Reduct"/>
    <property type="match status" value="1"/>
</dbReference>
<proteinExistence type="inferred from homology"/>
<dbReference type="PANTHER" id="PTHR43567">
    <property type="entry name" value="FLAVOREDOXIN-RELATED-RELATED"/>
    <property type="match status" value="1"/>
</dbReference>
<dbReference type="Proteomes" id="UP000658131">
    <property type="component" value="Unassembled WGS sequence"/>
</dbReference>
<keyword evidence="6" id="KW-1185">Reference proteome</keyword>
<evidence type="ECO:0000313" key="5">
    <source>
        <dbReference type="EMBL" id="MBC8576781.1"/>
    </source>
</evidence>
<evidence type="ECO:0000256" key="2">
    <source>
        <dbReference type="ARBA" id="ARBA00022630"/>
    </source>
</evidence>
<protein>
    <submittedName>
        <fullName evidence="5">Flavin reductase family protein</fullName>
    </submittedName>
</protein>
<name>A0ABR7NK50_9FIRM</name>
<feature type="domain" description="Flavin reductase like" evidence="4">
    <location>
        <begin position="9"/>
        <end position="153"/>
    </location>
</feature>
<reference evidence="5 6" key="1">
    <citation type="submission" date="2020-08" db="EMBL/GenBank/DDBJ databases">
        <title>Genome public.</title>
        <authorList>
            <person name="Liu C."/>
            <person name="Sun Q."/>
        </authorList>
    </citation>
    <scope>NUCLEOTIDE SEQUENCE [LARGE SCALE GENOMIC DNA]</scope>
    <source>
        <strain evidence="5 6">BX1</strain>
    </source>
</reference>
<dbReference type="InterPro" id="IPR012349">
    <property type="entry name" value="Split_barrel_FMN-bd"/>
</dbReference>
<organism evidence="5 6">
    <name type="scientific">Yanshouia hominis</name>
    <dbReference type="NCBI Taxonomy" id="2763673"/>
    <lineage>
        <taxon>Bacteria</taxon>
        <taxon>Bacillati</taxon>
        <taxon>Bacillota</taxon>
        <taxon>Clostridia</taxon>
        <taxon>Eubacteriales</taxon>
        <taxon>Oscillospiraceae</taxon>
        <taxon>Yanshouia</taxon>
    </lineage>
</organism>
<evidence type="ECO:0000313" key="6">
    <source>
        <dbReference type="Proteomes" id="UP000658131"/>
    </source>
</evidence>
<comment type="cofactor">
    <cofactor evidence="1">
        <name>FMN</name>
        <dbReference type="ChEBI" id="CHEBI:58210"/>
    </cofactor>
</comment>
<dbReference type="PROSITE" id="PS51257">
    <property type="entry name" value="PROKAR_LIPOPROTEIN"/>
    <property type="match status" value="1"/>
</dbReference>
<evidence type="ECO:0000256" key="1">
    <source>
        <dbReference type="ARBA" id="ARBA00001917"/>
    </source>
</evidence>
<dbReference type="EMBL" id="JACRTB010000015">
    <property type="protein sequence ID" value="MBC8576781.1"/>
    <property type="molecule type" value="Genomic_DNA"/>
</dbReference>
<sequence>MLVKGGFPLAPLPAALVSCGTVERPLALTVAWTGIVNSDPFRMYISVQPVRNSHPVIAGSGEFVINLLETPMLGALDYCGTHSGRDVDKFAVCGLTALPAREVRAPLVAEASVSIECRTCETLHLGSHDMFIADVLAVHAAPALVNEDGRICFDRSGLVGYANSQYFEQGKLLGNFGCSRTLLK</sequence>
<dbReference type="InterPro" id="IPR052174">
    <property type="entry name" value="Flavoredoxin"/>
</dbReference>
<accession>A0ABR7NK50</accession>
<keyword evidence="2" id="KW-0285">Flavoprotein</keyword>
<evidence type="ECO:0000256" key="3">
    <source>
        <dbReference type="ARBA" id="ARBA00038054"/>
    </source>
</evidence>
<dbReference type="SUPFAM" id="SSF50475">
    <property type="entry name" value="FMN-binding split barrel"/>
    <property type="match status" value="1"/>
</dbReference>
<dbReference type="SMART" id="SM00903">
    <property type="entry name" value="Flavin_Reduct"/>
    <property type="match status" value="1"/>
</dbReference>
<dbReference type="InterPro" id="IPR002563">
    <property type="entry name" value="Flavin_Rdtase-like_dom"/>
</dbReference>
<dbReference type="Gene3D" id="2.30.110.10">
    <property type="entry name" value="Electron Transport, Fmn-binding Protein, Chain A"/>
    <property type="match status" value="1"/>
</dbReference>
<gene>
    <name evidence="5" type="ORF">H8717_10260</name>
</gene>
<dbReference type="PANTHER" id="PTHR43567:SF1">
    <property type="entry name" value="FLAVOREDOXIN"/>
    <property type="match status" value="1"/>
</dbReference>
<evidence type="ECO:0000259" key="4">
    <source>
        <dbReference type="SMART" id="SM00903"/>
    </source>
</evidence>
<comment type="similarity">
    <text evidence="3">Belongs to the flavoredoxin family.</text>
</comment>
<comment type="caution">
    <text evidence="5">The sequence shown here is derived from an EMBL/GenBank/DDBJ whole genome shotgun (WGS) entry which is preliminary data.</text>
</comment>